<evidence type="ECO:0000256" key="2">
    <source>
        <dbReference type="ARBA" id="ARBA00004170"/>
    </source>
</evidence>
<keyword evidence="9" id="KW-0066">ATP synthesis</keyword>
<dbReference type="InterPro" id="IPR017709">
    <property type="entry name" value="Alt_ATP_synth_F1_gsu"/>
</dbReference>
<comment type="similarity">
    <text evidence="3">Belongs to the ATPase gamma chain family.</text>
</comment>
<evidence type="ECO:0000313" key="12">
    <source>
        <dbReference type="Proteomes" id="UP000265882"/>
    </source>
</evidence>
<evidence type="ECO:0000256" key="5">
    <source>
        <dbReference type="ARBA" id="ARBA00022781"/>
    </source>
</evidence>
<evidence type="ECO:0000256" key="10">
    <source>
        <dbReference type="SAM" id="Coils"/>
    </source>
</evidence>
<comment type="subcellular location">
    <subcellularLocation>
        <location evidence="2">Membrane</location>
        <topology evidence="2">Peripheral membrane protein</topology>
    </subcellularLocation>
</comment>
<evidence type="ECO:0000256" key="7">
    <source>
        <dbReference type="ARBA" id="ARBA00023136"/>
    </source>
</evidence>
<dbReference type="NCBIfam" id="TIGR03323">
    <property type="entry name" value="alt_F1F0_F1_gam"/>
    <property type="match status" value="1"/>
</dbReference>
<gene>
    <name evidence="11" type="ORF">C4520_18735</name>
</gene>
<dbReference type="PANTHER" id="PTHR11693">
    <property type="entry name" value="ATP SYNTHASE GAMMA CHAIN"/>
    <property type="match status" value="1"/>
</dbReference>
<evidence type="ECO:0000256" key="9">
    <source>
        <dbReference type="ARBA" id="ARBA00023310"/>
    </source>
</evidence>
<keyword evidence="4" id="KW-0813">Transport</keyword>
<dbReference type="CDD" id="cd12151">
    <property type="entry name" value="F1-ATPase_gamma"/>
    <property type="match status" value="1"/>
</dbReference>
<evidence type="ECO:0000313" key="11">
    <source>
        <dbReference type="EMBL" id="RJP16053.1"/>
    </source>
</evidence>
<dbReference type="InterPro" id="IPR000131">
    <property type="entry name" value="ATP_synth_F1_gsu"/>
</dbReference>
<dbReference type="GO" id="GO:0045259">
    <property type="term" value="C:proton-transporting ATP synthase complex"/>
    <property type="evidence" value="ECO:0007669"/>
    <property type="project" value="UniProtKB-KW"/>
</dbReference>
<organism evidence="11 12">
    <name type="scientific">Abyssobacteria bacterium (strain SURF_5)</name>
    <dbReference type="NCBI Taxonomy" id="2093360"/>
    <lineage>
        <taxon>Bacteria</taxon>
        <taxon>Pseudomonadati</taxon>
        <taxon>Candidatus Hydrogenedentota</taxon>
        <taxon>Candidatus Abyssobacteria</taxon>
    </lineage>
</organism>
<dbReference type="GO" id="GO:0046933">
    <property type="term" value="F:proton-transporting ATP synthase activity, rotational mechanism"/>
    <property type="evidence" value="ECO:0007669"/>
    <property type="project" value="InterPro"/>
</dbReference>
<keyword evidence="5" id="KW-0375">Hydrogen ion transport</keyword>
<evidence type="ECO:0000256" key="1">
    <source>
        <dbReference type="ARBA" id="ARBA00003456"/>
    </source>
</evidence>
<evidence type="ECO:0000256" key="4">
    <source>
        <dbReference type="ARBA" id="ARBA00022448"/>
    </source>
</evidence>
<keyword evidence="7" id="KW-0472">Membrane</keyword>
<proteinExistence type="inferred from homology"/>
<dbReference type="Proteomes" id="UP000265882">
    <property type="component" value="Unassembled WGS sequence"/>
</dbReference>
<dbReference type="PANTHER" id="PTHR11693:SF22">
    <property type="entry name" value="ATP SYNTHASE SUBUNIT GAMMA, MITOCHONDRIAL"/>
    <property type="match status" value="1"/>
</dbReference>
<dbReference type="Gene3D" id="3.40.1380.10">
    <property type="match status" value="1"/>
</dbReference>
<sequence length="295" mass="33519">MQTGEILKRKIRTTEDLQSVVKTMKALAAVNIRQYEKATESLDLYNEVMEMGFQILLKARPQVTRGYKPPPVTGVAAVVFGSDQGMCGQINDHIVTRAARELNELSLSPEKYAVAAVGDRAATRLEEAGYSCEFVFPVPGSVSGIEPKVQELVLLVERWRFQRGIEHMFLFFSEHLSGAAYRPQTVRLLPLDIEWLRTLERREWRTRTIPTFTMEWEALFAALVRTFIFTSIFRAFAESLASENASRLAAMQGAEKNIEERLGELQTQYHQQRQAAITEELLDIVSGFEALKEEK</sequence>
<dbReference type="AlphaFoldDB" id="A0A3A4N1R8"/>
<keyword evidence="6" id="KW-0406">Ion transport</keyword>
<dbReference type="Pfam" id="PF00231">
    <property type="entry name" value="ATP-synt"/>
    <property type="match status" value="1"/>
</dbReference>
<evidence type="ECO:0000256" key="3">
    <source>
        <dbReference type="ARBA" id="ARBA00007681"/>
    </source>
</evidence>
<comment type="function">
    <text evidence="1">Produces ATP from ADP in the presence of a proton gradient across the membrane. The gamma chain is believed to be important in regulating ATPase activity and the flow of protons through the CF(0) complex.</text>
</comment>
<evidence type="ECO:0008006" key="13">
    <source>
        <dbReference type="Google" id="ProtNLM"/>
    </source>
</evidence>
<dbReference type="EMBL" id="QZKU01000128">
    <property type="protein sequence ID" value="RJP16053.1"/>
    <property type="molecule type" value="Genomic_DNA"/>
</dbReference>
<accession>A0A3A4N1R8</accession>
<evidence type="ECO:0000256" key="8">
    <source>
        <dbReference type="ARBA" id="ARBA00023196"/>
    </source>
</evidence>
<dbReference type="Gene3D" id="1.10.287.80">
    <property type="entry name" value="ATP synthase, gamma subunit, helix hairpin domain"/>
    <property type="match status" value="1"/>
</dbReference>
<reference evidence="11 12" key="1">
    <citation type="journal article" date="2017" name="ISME J.">
        <title>Energy and carbon metabolisms in a deep terrestrial subsurface fluid microbial community.</title>
        <authorList>
            <person name="Momper L."/>
            <person name="Jungbluth S.P."/>
            <person name="Lee M.D."/>
            <person name="Amend J.P."/>
        </authorList>
    </citation>
    <scope>NUCLEOTIDE SEQUENCE [LARGE SCALE GENOMIC DNA]</scope>
    <source>
        <strain evidence="11">SURF_5</strain>
    </source>
</reference>
<keyword evidence="10" id="KW-0175">Coiled coil</keyword>
<comment type="caution">
    <text evidence="11">The sequence shown here is derived from an EMBL/GenBank/DDBJ whole genome shotgun (WGS) entry which is preliminary data.</text>
</comment>
<name>A0A3A4N1R8_ABYX5</name>
<evidence type="ECO:0000256" key="6">
    <source>
        <dbReference type="ARBA" id="ARBA00023065"/>
    </source>
</evidence>
<dbReference type="InterPro" id="IPR035968">
    <property type="entry name" value="ATP_synth_F1_ATPase_gsu"/>
</dbReference>
<feature type="coiled-coil region" evidence="10">
    <location>
        <begin position="248"/>
        <end position="275"/>
    </location>
</feature>
<keyword evidence="8" id="KW-0139">CF(1)</keyword>
<dbReference type="SUPFAM" id="SSF52943">
    <property type="entry name" value="ATP synthase (F1-ATPase), gamma subunit"/>
    <property type="match status" value="1"/>
</dbReference>
<dbReference type="PRINTS" id="PR00126">
    <property type="entry name" value="ATPASEGAMMA"/>
</dbReference>
<protein>
    <recommendedName>
        <fullName evidence="13">F0F1 ATP synthase subunit gamma</fullName>
    </recommendedName>
</protein>